<accession>A0A7R9VY35</accession>
<evidence type="ECO:0000256" key="4">
    <source>
        <dbReference type="ARBA" id="ARBA00022589"/>
    </source>
</evidence>
<dbReference type="PROSITE" id="PS51006">
    <property type="entry name" value="PABS_2"/>
    <property type="match status" value="1"/>
</dbReference>
<dbReference type="FunFam" id="3.40.50.150:FF:000013">
    <property type="entry name" value="Spermidine synthase"/>
    <property type="match status" value="1"/>
</dbReference>
<dbReference type="Pfam" id="PF17284">
    <property type="entry name" value="Spermine_synt_N"/>
    <property type="match status" value="1"/>
</dbReference>
<evidence type="ECO:0000256" key="3">
    <source>
        <dbReference type="ARBA" id="ARBA00012455"/>
    </source>
</evidence>
<dbReference type="GO" id="GO:0004766">
    <property type="term" value="F:spermidine synthase activity"/>
    <property type="evidence" value="ECO:0007669"/>
    <property type="project" value="UniProtKB-EC"/>
</dbReference>
<dbReference type="NCBIfam" id="NF002010">
    <property type="entry name" value="PRK00811.1"/>
    <property type="match status" value="1"/>
</dbReference>
<dbReference type="EMBL" id="HBEC01042062">
    <property type="protein sequence ID" value="CAD8308316.1"/>
    <property type="molecule type" value="Transcribed_RNA"/>
</dbReference>
<dbReference type="PANTHER" id="PTHR11558">
    <property type="entry name" value="SPERMIDINE/SPERMINE SYNTHASE"/>
    <property type="match status" value="1"/>
</dbReference>
<sequence length="321" mass="34685">MTQTPIAHADQYKDGWFTELSALWPGQGLSIQYDEILFQERSKLQDVAVLSTKAFGTTLVLDGVIQCTERDEFAYQEMIAHLPLCALETPPTRVLVVGGGDGGVLRELCRYPSIKELHIAEIDAMVPEVSKRFFPKMAVGFSDPRVTLNICDGIKFVSDAEEGYYDAIVVDSSDPVGPAEVLFEEPFFRALHRAVRPGGIVCTQAESVWLHLDIIKALAGMCARVFEGGSVSYAYTTIPTYPSGQIGMMLCAKARPVQGASADADGPLDPRVPRQAPADAVAGLDAGPLRYYDAALHRAAFALPRFAAEALAESLTFAPGA</sequence>
<name>A0A7R9VY35_9CHLO</name>
<comment type="similarity">
    <text evidence="2 9">Belongs to the spermidine/spermine synthase family.</text>
</comment>
<dbReference type="Gene3D" id="3.40.50.150">
    <property type="entry name" value="Vaccinia Virus protein VP39"/>
    <property type="match status" value="1"/>
</dbReference>
<dbReference type="InterPro" id="IPR030374">
    <property type="entry name" value="PABS"/>
</dbReference>
<dbReference type="PROSITE" id="PS01330">
    <property type="entry name" value="PABS_1"/>
    <property type="match status" value="1"/>
</dbReference>
<dbReference type="GO" id="GO:0009820">
    <property type="term" value="P:alkaloid metabolic process"/>
    <property type="evidence" value="ECO:0007669"/>
    <property type="project" value="UniProtKB-KW"/>
</dbReference>
<comment type="pathway">
    <text evidence="1">Amine and polyamine biosynthesis; spermidine biosynthesis; spermidine from putrescine: step 1/1.</text>
</comment>
<comment type="catalytic activity">
    <reaction evidence="7">
        <text>S-adenosyl 3-(methylsulfanyl)propylamine + putrescine = S-methyl-5'-thioadenosine + spermidine + H(+)</text>
        <dbReference type="Rhea" id="RHEA:12721"/>
        <dbReference type="ChEBI" id="CHEBI:15378"/>
        <dbReference type="ChEBI" id="CHEBI:17509"/>
        <dbReference type="ChEBI" id="CHEBI:57443"/>
        <dbReference type="ChEBI" id="CHEBI:57834"/>
        <dbReference type="ChEBI" id="CHEBI:326268"/>
        <dbReference type="EC" id="2.5.1.16"/>
    </reaction>
</comment>
<dbReference type="InterPro" id="IPR035246">
    <property type="entry name" value="Spermidine_synt_N"/>
</dbReference>
<keyword evidence="8" id="KW-0620">Polyamine biosynthesis</keyword>
<reference evidence="11" key="1">
    <citation type="submission" date="2021-01" db="EMBL/GenBank/DDBJ databases">
        <authorList>
            <person name="Corre E."/>
            <person name="Pelletier E."/>
            <person name="Niang G."/>
            <person name="Scheremetjew M."/>
            <person name="Finn R."/>
            <person name="Kale V."/>
            <person name="Holt S."/>
            <person name="Cochrane G."/>
            <person name="Meng A."/>
            <person name="Brown T."/>
            <person name="Cohen L."/>
        </authorList>
    </citation>
    <scope>NUCLEOTIDE SEQUENCE</scope>
    <source>
        <strain evidence="11">CCMP219</strain>
    </source>
</reference>
<gene>
    <name evidence="11" type="ORF">CEUR00632_LOCUS19580</name>
</gene>
<proteinExistence type="inferred from homology"/>
<dbReference type="GO" id="GO:0009753">
    <property type="term" value="P:response to jasmonic acid"/>
    <property type="evidence" value="ECO:0007669"/>
    <property type="project" value="UniProtKB-ARBA"/>
</dbReference>
<dbReference type="GO" id="GO:0008295">
    <property type="term" value="P:spermidine biosynthetic process"/>
    <property type="evidence" value="ECO:0007669"/>
    <property type="project" value="TreeGrafter"/>
</dbReference>
<dbReference type="GO" id="GO:0005829">
    <property type="term" value="C:cytosol"/>
    <property type="evidence" value="ECO:0007669"/>
    <property type="project" value="TreeGrafter"/>
</dbReference>
<evidence type="ECO:0000313" key="11">
    <source>
        <dbReference type="EMBL" id="CAD8308316.1"/>
    </source>
</evidence>
<dbReference type="EC" id="2.5.1.16" evidence="3"/>
<keyword evidence="4" id="KW-0017">Alkaloid metabolism</keyword>
<dbReference type="InterPro" id="IPR001045">
    <property type="entry name" value="Spermi_synthase"/>
</dbReference>
<dbReference type="InterPro" id="IPR029063">
    <property type="entry name" value="SAM-dependent_MTases_sf"/>
</dbReference>
<evidence type="ECO:0000256" key="8">
    <source>
        <dbReference type="PROSITE-ProRule" id="PRU00354"/>
    </source>
</evidence>
<comment type="pathway">
    <text evidence="6">Alkaloid biosynthesis; nicotine biosynthesis.</text>
</comment>
<evidence type="ECO:0000256" key="5">
    <source>
        <dbReference type="ARBA" id="ARBA00022679"/>
    </source>
</evidence>
<dbReference type="AlphaFoldDB" id="A0A7R9VY35"/>
<evidence type="ECO:0000256" key="1">
    <source>
        <dbReference type="ARBA" id="ARBA00005123"/>
    </source>
</evidence>
<organism evidence="11">
    <name type="scientific">Chlamydomonas euryale</name>
    <dbReference type="NCBI Taxonomy" id="1486919"/>
    <lineage>
        <taxon>Eukaryota</taxon>
        <taxon>Viridiplantae</taxon>
        <taxon>Chlorophyta</taxon>
        <taxon>core chlorophytes</taxon>
        <taxon>Chlorophyceae</taxon>
        <taxon>CS clade</taxon>
        <taxon>Chlamydomonadales</taxon>
        <taxon>Chlamydomonadaceae</taxon>
        <taxon>Chlamydomonas</taxon>
    </lineage>
</organism>
<dbReference type="InterPro" id="IPR030373">
    <property type="entry name" value="PABS_CS"/>
</dbReference>
<dbReference type="Gene3D" id="2.30.140.10">
    <property type="entry name" value="Spermidine synthase, tetramerisation domain"/>
    <property type="match status" value="1"/>
</dbReference>
<keyword evidence="5 8" id="KW-0808">Transferase</keyword>
<dbReference type="PANTHER" id="PTHR11558:SF11">
    <property type="entry name" value="SPERMIDINE SYNTHASE"/>
    <property type="match status" value="1"/>
</dbReference>
<evidence type="ECO:0000256" key="2">
    <source>
        <dbReference type="ARBA" id="ARBA00007867"/>
    </source>
</evidence>
<evidence type="ECO:0000256" key="9">
    <source>
        <dbReference type="RuleBase" id="RU003836"/>
    </source>
</evidence>
<dbReference type="InterPro" id="IPR037163">
    <property type="entry name" value="Spermidine_synt_N_sf"/>
</dbReference>
<dbReference type="CDD" id="cd02440">
    <property type="entry name" value="AdoMet_MTases"/>
    <property type="match status" value="1"/>
</dbReference>
<dbReference type="SUPFAM" id="SSF53335">
    <property type="entry name" value="S-adenosyl-L-methionine-dependent methyltransferases"/>
    <property type="match status" value="1"/>
</dbReference>
<feature type="active site" description="Proton acceptor" evidence="8">
    <location>
        <position position="171"/>
    </location>
</feature>
<evidence type="ECO:0000256" key="7">
    <source>
        <dbReference type="ARBA" id="ARBA00049307"/>
    </source>
</evidence>
<dbReference type="FunFam" id="2.30.140.10:FF:000001">
    <property type="entry name" value="SPE3p Spermidine synthase"/>
    <property type="match status" value="1"/>
</dbReference>
<evidence type="ECO:0000256" key="6">
    <source>
        <dbReference type="ARBA" id="ARBA00034114"/>
    </source>
</evidence>
<protein>
    <recommendedName>
        <fullName evidence="3">spermidine synthase</fullName>
        <ecNumber evidence="3">2.5.1.16</ecNumber>
    </recommendedName>
</protein>
<dbReference type="NCBIfam" id="TIGR00417">
    <property type="entry name" value="speE"/>
    <property type="match status" value="1"/>
</dbReference>
<feature type="domain" description="PABS" evidence="10">
    <location>
        <begin position="14"/>
        <end position="253"/>
    </location>
</feature>
<dbReference type="Pfam" id="PF01564">
    <property type="entry name" value="Spermine_synth"/>
    <property type="match status" value="1"/>
</dbReference>
<dbReference type="HAMAP" id="MF_00198">
    <property type="entry name" value="Spermidine_synth"/>
    <property type="match status" value="1"/>
</dbReference>
<evidence type="ECO:0000259" key="10">
    <source>
        <dbReference type="PROSITE" id="PS51006"/>
    </source>
</evidence>